<keyword evidence="3 8" id="KW-1003">Cell membrane</keyword>
<evidence type="ECO:0000256" key="3">
    <source>
        <dbReference type="ARBA" id="ARBA00022475"/>
    </source>
</evidence>
<feature type="transmembrane region" description="Helical" evidence="9">
    <location>
        <begin position="241"/>
        <end position="262"/>
    </location>
</feature>
<dbReference type="PIRSF" id="PIRSF006351">
    <property type="entry name" value="PTS_EIIC-Cellobiose"/>
    <property type="match status" value="1"/>
</dbReference>
<dbReference type="NCBIfam" id="TIGR00359">
    <property type="entry name" value="cello_pts_IIC"/>
    <property type="match status" value="1"/>
</dbReference>
<dbReference type="InterPro" id="IPR051088">
    <property type="entry name" value="PTS_Sugar-EIIC/EIIB"/>
</dbReference>
<reference evidence="11 12" key="1">
    <citation type="submission" date="2011-08" db="EMBL/GenBank/DDBJ databases">
        <authorList>
            <person name="Weinstock G."/>
            <person name="Sodergren E."/>
            <person name="Clifton S."/>
            <person name="Fulton L."/>
            <person name="Fulton B."/>
            <person name="Courtney L."/>
            <person name="Fronick C."/>
            <person name="Harrison M."/>
            <person name="Strong C."/>
            <person name="Farmer C."/>
            <person name="Delahaunty K."/>
            <person name="Markovic C."/>
            <person name="Hall O."/>
            <person name="Minx P."/>
            <person name="Tomlinson C."/>
            <person name="Mitreva M."/>
            <person name="Hou S."/>
            <person name="Chen J."/>
            <person name="Wollam A."/>
            <person name="Pepin K.H."/>
            <person name="Johnson M."/>
            <person name="Bhonagiri V."/>
            <person name="Zhang X."/>
            <person name="Suruliraj S."/>
            <person name="Warren W."/>
            <person name="Chinwalla A."/>
            <person name="Mardis E.R."/>
            <person name="Wilson R.K."/>
        </authorList>
    </citation>
    <scope>NUCLEOTIDE SEQUENCE [LARGE SCALE GENOMIC DNA]</scope>
    <source>
        <strain evidence="11 12">ATCC 33091</strain>
    </source>
</reference>
<evidence type="ECO:0000256" key="1">
    <source>
        <dbReference type="ARBA" id="ARBA00004651"/>
    </source>
</evidence>
<feature type="transmembrane region" description="Helical" evidence="9">
    <location>
        <begin position="118"/>
        <end position="137"/>
    </location>
</feature>
<dbReference type="Pfam" id="PF02378">
    <property type="entry name" value="PTS_EIIC"/>
    <property type="match status" value="1"/>
</dbReference>
<dbReference type="PANTHER" id="PTHR33989">
    <property type="match status" value="1"/>
</dbReference>
<feature type="transmembrane region" description="Helical" evidence="9">
    <location>
        <begin position="93"/>
        <end position="111"/>
    </location>
</feature>
<keyword evidence="12" id="KW-1185">Reference proteome</keyword>
<dbReference type="GO" id="GO:0009401">
    <property type="term" value="P:phosphoenolpyruvate-dependent sugar phosphotransferase system"/>
    <property type="evidence" value="ECO:0007669"/>
    <property type="project" value="InterPro"/>
</dbReference>
<evidence type="ECO:0000256" key="7">
    <source>
        <dbReference type="ARBA" id="ARBA00023136"/>
    </source>
</evidence>
<feature type="transmembrane region" description="Helical" evidence="9">
    <location>
        <begin position="304"/>
        <end position="326"/>
    </location>
</feature>
<evidence type="ECO:0000259" key="10">
    <source>
        <dbReference type="PROSITE" id="PS51105"/>
    </source>
</evidence>
<dbReference type="AlphaFoldDB" id="A0AB72Z9L1"/>
<evidence type="ECO:0000256" key="2">
    <source>
        <dbReference type="ARBA" id="ARBA00022448"/>
    </source>
</evidence>
<dbReference type="NCBIfam" id="TIGR00410">
    <property type="entry name" value="lacE"/>
    <property type="match status" value="1"/>
</dbReference>
<comment type="function">
    <text evidence="8">The phosphoenolpyruvate-dependent sugar phosphotransferase system (PTS), a major carbohydrate active -transport system, catalyzes the phosphorylation of incoming sugar substrates concomitant with their translocation across the cell membrane.</text>
</comment>
<evidence type="ECO:0000256" key="4">
    <source>
        <dbReference type="ARBA" id="ARBA00022597"/>
    </source>
</evidence>
<dbReference type="InterPro" id="IPR004501">
    <property type="entry name" value="PTS_EIIC_3"/>
</dbReference>
<gene>
    <name evidence="11" type="ORF">HMPREF0557_01573</name>
</gene>
<evidence type="ECO:0000256" key="9">
    <source>
        <dbReference type="SAM" id="Phobius"/>
    </source>
</evidence>
<keyword evidence="2 8" id="KW-0813">Transport</keyword>
<evidence type="ECO:0000313" key="11">
    <source>
        <dbReference type="EMBL" id="EHN61563.1"/>
    </source>
</evidence>
<keyword evidence="7 8" id="KW-0472">Membrane</keyword>
<accession>A0AB72Z9L1</accession>
<dbReference type="PROSITE" id="PS51105">
    <property type="entry name" value="PTS_EIIC_TYPE_3"/>
    <property type="match status" value="1"/>
</dbReference>
<feature type="transmembrane region" description="Helical" evidence="9">
    <location>
        <begin position="52"/>
        <end position="73"/>
    </location>
</feature>
<protein>
    <recommendedName>
        <fullName evidence="8">Permease IIC component</fullName>
    </recommendedName>
</protein>
<keyword evidence="6 9" id="KW-1133">Transmembrane helix</keyword>
<feature type="transmembrane region" description="Helical" evidence="9">
    <location>
        <begin position="197"/>
        <end position="221"/>
    </location>
</feature>
<dbReference type="EMBL" id="AGCN01000031">
    <property type="protein sequence ID" value="EHN61563.1"/>
    <property type="molecule type" value="Genomic_DNA"/>
</dbReference>
<evidence type="ECO:0000313" key="12">
    <source>
        <dbReference type="Proteomes" id="UP000003597"/>
    </source>
</evidence>
<dbReference type="GO" id="GO:1901264">
    <property type="term" value="P:carbohydrate derivative transport"/>
    <property type="evidence" value="ECO:0007669"/>
    <property type="project" value="TreeGrafter"/>
</dbReference>
<dbReference type="PANTHER" id="PTHR33989:SF4">
    <property type="entry name" value="PTS SYSTEM N,N'-DIACETYLCHITOBIOSE-SPECIFIC EIIC COMPONENT"/>
    <property type="match status" value="1"/>
</dbReference>
<evidence type="ECO:0000256" key="5">
    <source>
        <dbReference type="ARBA" id="ARBA00022692"/>
    </source>
</evidence>
<proteinExistence type="predicted"/>
<dbReference type="GO" id="GO:0008982">
    <property type="term" value="F:protein-N(PI)-phosphohistidine-sugar phosphotransferase activity"/>
    <property type="evidence" value="ECO:0007669"/>
    <property type="project" value="UniProtKB-UniRule"/>
</dbReference>
<evidence type="ECO:0000256" key="6">
    <source>
        <dbReference type="ARBA" id="ARBA00022989"/>
    </source>
</evidence>
<dbReference type="InterPro" id="IPR004796">
    <property type="entry name" value="PTS_IIC_cello"/>
</dbReference>
<feature type="domain" description="PTS EIIC type-3" evidence="10">
    <location>
        <begin position="29"/>
        <end position="431"/>
    </location>
</feature>
<feature type="transmembrane region" description="Helical" evidence="9">
    <location>
        <begin position="376"/>
        <end position="398"/>
    </location>
</feature>
<name>A0AB72Z9L1_LISIO</name>
<comment type="caution">
    <text evidence="11">The sequence shown here is derived from an EMBL/GenBank/DDBJ whole genome shotgun (WGS) entry which is preliminary data.</text>
</comment>
<keyword evidence="4 8" id="KW-0762">Sugar transport</keyword>
<evidence type="ECO:0000256" key="8">
    <source>
        <dbReference type="PIRNR" id="PIRNR006351"/>
    </source>
</evidence>
<dbReference type="InterPro" id="IPR003352">
    <property type="entry name" value="PTS_EIIC"/>
</dbReference>
<organism evidence="11 12">
    <name type="scientific">Listeria innocua ATCC 33091</name>
    <dbReference type="NCBI Taxonomy" id="1002366"/>
    <lineage>
        <taxon>Bacteria</taxon>
        <taxon>Bacillati</taxon>
        <taxon>Bacillota</taxon>
        <taxon>Bacilli</taxon>
        <taxon>Bacillales</taxon>
        <taxon>Listeriaceae</taxon>
        <taxon>Listeria</taxon>
    </lineage>
</organism>
<sequence length="449" mass="49228">MSIIINRKRFLVEKNTFGGRKVNKFMELLGDKLMPLAAKLGENRYLTTLRDAFMLAFPLTMFGSIAVVLMNLPFWSDETKATLQLYLGNAQNATMSIMTVFVVFGIGYSLSKYYKVEAIYGGAVALASFLILTPFFFNSANGELVTGALSLDRLGAKGMFIGMITGFIAGELYRFFVQRDWTIKMPDGVPPAVAKSFAALIPAVLTLSIFLVINIIVQFFFNTNLHDVVYTVIQKPLVGLGSGIIPTLIALFFVQVLWFFGLHGQIIVNSVMDPIWNTLMLENLDAYKAGSPLPHIITKPFMEVFTVGMGGSGMTLAVVIALAFLMKSKQSKEIGRLALGPGIFNVNEPVLFGMPIVLNATILIPWILAPLVVTTLNYFVMAAGIVPAPTGVSVPWTVPIIINGILATNSWLGGALQVVDFFIVLIIWYPFLKLVDRTNIARESEAAIK</sequence>
<dbReference type="Proteomes" id="UP000003597">
    <property type="component" value="Unassembled WGS sequence"/>
</dbReference>
<feature type="transmembrane region" description="Helical" evidence="9">
    <location>
        <begin position="410"/>
        <end position="432"/>
    </location>
</feature>
<keyword evidence="5 9" id="KW-0812">Transmembrane</keyword>
<feature type="transmembrane region" description="Helical" evidence="9">
    <location>
        <begin position="157"/>
        <end position="176"/>
    </location>
</feature>
<dbReference type="GO" id="GO:0005886">
    <property type="term" value="C:plasma membrane"/>
    <property type="evidence" value="ECO:0007669"/>
    <property type="project" value="UniProtKB-SubCell"/>
</dbReference>
<feature type="transmembrane region" description="Helical" evidence="9">
    <location>
        <begin position="350"/>
        <end position="369"/>
    </location>
</feature>
<comment type="subcellular location">
    <subcellularLocation>
        <location evidence="1">Cell membrane</location>
        <topology evidence="1">Multi-pass membrane protein</topology>
    </subcellularLocation>
</comment>